<evidence type="ECO:0000313" key="3">
    <source>
        <dbReference type="Proteomes" id="UP000326452"/>
    </source>
</evidence>
<dbReference type="GO" id="GO:0016829">
    <property type="term" value="F:lyase activity"/>
    <property type="evidence" value="ECO:0007669"/>
    <property type="project" value="UniProtKB-KW"/>
</dbReference>
<keyword evidence="2" id="KW-0456">Lyase</keyword>
<dbReference type="CDD" id="cd01012">
    <property type="entry name" value="YcaC_related"/>
    <property type="match status" value="1"/>
</dbReference>
<dbReference type="Gene3D" id="3.40.50.850">
    <property type="entry name" value="Isochorismatase-like"/>
    <property type="match status" value="1"/>
</dbReference>
<dbReference type="InterPro" id="IPR000868">
    <property type="entry name" value="Isochorismatase-like_dom"/>
</dbReference>
<dbReference type="SUPFAM" id="SSF52499">
    <property type="entry name" value="Isochorismatase-like hydrolases"/>
    <property type="match status" value="1"/>
</dbReference>
<organism evidence="2 3">
    <name type="scientific">Pseudomonas fluorescens</name>
    <dbReference type="NCBI Taxonomy" id="294"/>
    <lineage>
        <taxon>Bacteria</taxon>
        <taxon>Pseudomonadati</taxon>
        <taxon>Pseudomonadota</taxon>
        <taxon>Gammaproteobacteria</taxon>
        <taxon>Pseudomonadales</taxon>
        <taxon>Pseudomonadaceae</taxon>
        <taxon>Pseudomonas</taxon>
    </lineage>
</organism>
<name>A0A5E7SN66_PSEFL</name>
<dbReference type="GO" id="GO:0016787">
    <property type="term" value="F:hydrolase activity"/>
    <property type="evidence" value="ECO:0007669"/>
    <property type="project" value="UniProtKB-KW"/>
</dbReference>
<dbReference type="Pfam" id="PF00857">
    <property type="entry name" value="Isochorismatase"/>
    <property type="match status" value="1"/>
</dbReference>
<feature type="domain" description="Isochorismatase-like" evidence="1">
    <location>
        <begin position="20"/>
        <end position="171"/>
    </location>
</feature>
<dbReference type="PANTHER" id="PTHR43559:SF1">
    <property type="entry name" value="HYDROLASE"/>
    <property type="match status" value="1"/>
</dbReference>
<dbReference type="PANTHER" id="PTHR43559">
    <property type="entry name" value="HYDROLASE YCAC-RELATED"/>
    <property type="match status" value="1"/>
</dbReference>
<dbReference type="AlphaFoldDB" id="A0A5E7SN66"/>
<dbReference type="RefSeq" id="WP_150692440.1">
    <property type="nucleotide sequence ID" value="NZ_CABVJC010000002.1"/>
</dbReference>
<dbReference type="EMBL" id="CABVJC010000002">
    <property type="protein sequence ID" value="VVP87087.1"/>
    <property type="molecule type" value="Genomic_DNA"/>
</dbReference>
<evidence type="ECO:0000313" key="2">
    <source>
        <dbReference type="EMBL" id="VVP87087.1"/>
    </source>
</evidence>
<sequence length="215" mass="23760">MASEALRNPHTDQLLTPENSALIIIDYQPVQVSSIRSMPRDELVFNITSVAKAAVNYNLPIIHSTVNVATGRNKPPIQELQAVLGHLPTYDRTSINSWEDNEFKQAVKALGRKKLIMTALWTEACLTFPVLDAIQEGYEVYVPIDAVGGTSIAAHEAALRRMEQAGAKLISRVQMYCELQRDWARDVSVPGFMGVFENYDGFNAEKALQAAGNKA</sequence>
<protein>
    <submittedName>
        <fullName evidence="2">Putative hydrolase YcaC</fullName>
        <ecNumber evidence="2">4.-.-.-</ecNumber>
    </submittedName>
</protein>
<evidence type="ECO:0000259" key="1">
    <source>
        <dbReference type="Pfam" id="PF00857"/>
    </source>
</evidence>
<reference evidence="2 3" key="1">
    <citation type="submission" date="2019-09" db="EMBL/GenBank/DDBJ databases">
        <authorList>
            <person name="Chandra G."/>
            <person name="Truman W A."/>
        </authorList>
    </citation>
    <scope>NUCLEOTIDE SEQUENCE [LARGE SCALE GENOMIC DNA]</scope>
    <source>
        <strain evidence="2">PS941</strain>
    </source>
</reference>
<dbReference type="EC" id="4.-.-.-" evidence="2"/>
<dbReference type="InterPro" id="IPR053152">
    <property type="entry name" value="Hydrolase_YcaC-like"/>
</dbReference>
<gene>
    <name evidence="2" type="primary">ycaC_1</name>
    <name evidence="2" type="ORF">PS941_01311</name>
</gene>
<dbReference type="InterPro" id="IPR036380">
    <property type="entry name" value="Isochorismatase-like_sf"/>
</dbReference>
<dbReference type="OrthoDB" id="9789777at2"/>
<keyword evidence="2" id="KW-0378">Hydrolase</keyword>
<dbReference type="Proteomes" id="UP000326452">
    <property type="component" value="Unassembled WGS sequence"/>
</dbReference>
<proteinExistence type="predicted"/>
<accession>A0A5E7SN66</accession>